<feature type="region of interest" description="Disordered" evidence="1">
    <location>
        <begin position="43"/>
        <end position="67"/>
    </location>
</feature>
<accession>A0A381XKS4</accession>
<proteinExistence type="predicted"/>
<sequence length="67" mass="7755">MSLYSKFCAWLSGWPETSHSNASHGRSKRDEDMMFAEEEAMIRETNKNIGKKPKGLNPKKKKKKRAK</sequence>
<gene>
    <name evidence="2" type="ORF">METZ01_LOCUS118054</name>
</gene>
<name>A0A381XKS4_9ZZZZ</name>
<organism evidence="2">
    <name type="scientific">marine metagenome</name>
    <dbReference type="NCBI Taxonomy" id="408172"/>
    <lineage>
        <taxon>unclassified sequences</taxon>
        <taxon>metagenomes</taxon>
        <taxon>ecological metagenomes</taxon>
    </lineage>
</organism>
<dbReference type="EMBL" id="UINC01015495">
    <property type="protein sequence ID" value="SVA65200.1"/>
    <property type="molecule type" value="Genomic_DNA"/>
</dbReference>
<dbReference type="AlphaFoldDB" id="A0A381XKS4"/>
<feature type="compositionally biased region" description="Basic residues" evidence="1">
    <location>
        <begin position="49"/>
        <end position="67"/>
    </location>
</feature>
<evidence type="ECO:0000313" key="2">
    <source>
        <dbReference type="EMBL" id="SVA65200.1"/>
    </source>
</evidence>
<reference evidence="2" key="1">
    <citation type="submission" date="2018-05" db="EMBL/GenBank/DDBJ databases">
        <authorList>
            <person name="Lanie J.A."/>
            <person name="Ng W.-L."/>
            <person name="Kazmierczak K.M."/>
            <person name="Andrzejewski T.M."/>
            <person name="Davidsen T.M."/>
            <person name="Wayne K.J."/>
            <person name="Tettelin H."/>
            <person name="Glass J.I."/>
            <person name="Rusch D."/>
            <person name="Podicherti R."/>
            <person name="Tsui H.-C.T."/>
            <person name="Winkler M.E."/>
        </authorList>
    </citation>
    <scope>NUCLEOTIDE SEQUENCE</scope>
</reference>
<protein>
    <submittedName>
        <fullName evidence="2">Uncharacterized protein</fullName>
    </submittedName>
</protein>
<evidence type="ECO:0000256" key="1">
    <source>
        <dbReference type="SAM" id="MobiDB-lite"/>
    </source>
</evidence>